<dbReference type="AlphaFoldDB" id="A0A7C8IGC9"/>
<dbReference type="EMBL" id="WUBL01000248">
    <property type="protein sequence ID" value="KAF2962961.1"/>
    <property type="molecule type" value="Genomic_DNA"/>
</dbReference>
<evidence type="ECO:0000259" key="1">
    <source>
        <dbReference type="Pfam" id="PF06985"/>
    </source>
</evidence>
<accession>A0A7C8IGC9</accession>
<comment type="caution">
    <text evidence="2">The sequence shown here is derived from an EMBL/GenBank/DDBJ whole genome shotgun (WGS) entry which is preliminary data.</text>
</comment>
<protein>
    <recommendedName>
        <fullName evidence="1">Heterokaryon incompatibility domain-containing protein</fullName>
    </recommendedName>
</protein>
<gene>
    <name evidence="2" type="ORF">GQX73_g10614</name>
</gene>
<keyword evidence="3" id="KW-1185">Reference proteome</keyword>
<sequence length="748" mass="83882">MLQLAPHVETSHSPVITRAYSAKGALITKKETPAARLCPRCTDINLDDLLSRKKQQRGSTNPDCKIYVRLGYLDSRSFTSWCDLCRFFRSASPDSSPDTLLVFKDADKNHRFPDVVHARPFLPGLLVVATKDKYTSGEPCYQGGHPFCTVDPLNSGGRLIEPDRVDYSLLRGWIGSCKASHAECSGQQFLPRNIIDCKQRTIRSLQNYVPYVALSYVWGDSYIPIDEPDVTSSLPDRLPATIEDAIQVTLGLQYEYLWVDKYCIKQHGGDEKAQEIARMDEIYRGAEIVLIDAAGADPTLGLPGVSRPRNAQPHINLKSHTLTSLLSYPVDVIHRSEWAKRGWTYQEGALAKRRLFFTNDQVYFECHIHGCMETLCRTVIHATGSGPVSAPSMFITGSYDIRGASGTALVKFYLNQYSKRSLRYSSDILNAFRGIFHTLENQKVPTLHCGGVPILTNDLDKQVSKSASNWFGFLRGLCWYSPRSVAIRRLGFPSWSWTGWEYRECPTGIKLLELTFPVHCLLRKAYVSCNDRTIHDLLGFDSEADREQTPFKDIPGQVSPCPGAIYMTGKVVTFRVGVSGENHGYCAGSANGDFWFEHKNRTSRSSKGCRKPWFTQCWGVGGYKSDCLQGYSTETPKGLSLSAVMVLGRGLVPNIDQHVSSRLLGGGIRGYERNERNETTGANVKLILQLLRPLSKEINDHESSPPLLVGKYKAYERVGVLQVEFWEFSDYEASDWFLEAVEQDIVIV</sequence>
<dbReference type="InParanoid" id="A0A7C8IGC9"/>
<evidence type="ECO:0000313" key="2">
    <source>
        <dbReference type="EMBL" id="KAF2962961.1"/>
    </source>
</evidence>
<dbReference type="OrthoDB" id="5428863at2759"/>
<organism evidence="2 3">
    <name type="scientific">Xylaria multiplex</name>
    <dbReference type="NCBI Taxonomy" id="323545"/>
    <lineage>
        <taxon>Eukaryota</taxon>
        <taxon>Fungi</taxon>
        <taxon>Dikarya</taxon>
        <taxon>Ascomycota</taxon>
        <taxon>Pezizomycotina</taxon>
        <taxon>Sordariomycetes</taxon>
        <taxon>Xylariomycetidae</taxon>
        <taxon>Xylariales</taxon>
        <taxon>Xylariaceae</taxon>
        <taxon>Xylaria</taxon>
    </lineage>
</organism>
<reference evidence="2 3" key="1">
    <citation type="submission" date="2019-12" db="EMBL/GenBank/DDBJ databases">
        <title>Draft genome sequence of the ascomycete Xylaria multiplex DSM 110363.</title>
        <authorList>
            <person name="Buettner E."/>
            <person name="Kellner H."/>
        </authorList>
    </citation>
    <scope>NUCLEOTIDE SEQUENCE [LARGE SCALE GENOMIC DNA]</scope>
    <source>
        <strain evidence="2 3">DSM 110363</strain>
    </source>
</reference>
<name>A0A7C8IGC9_9PEZI</name>
<evidence type="ECO:0000313" key="3">
    <source>
        <dbReference type="Proteomes" id="UP000481858"/>
    </source>
</evidence>
<dbReference type="PANTHER" id="PTHR33112:SF1">
    <property type="entry name" value="HETEROKARYON INCOMPATIBILITY DOMAIN-CONTAINING PROTEIN"/>
    <property type="match status" value="1"/>
</dbReference>
<dbReference type="Pfam" id="PF06985">
    <property type="entry name" value="HET"/>
    <property type="match status" value="1"/>
</dbReference>
<feature type="domain" description="Heterokaryon incompatibility" evidence="1">
    <location>
        <begin position="211"/>
        <end position="347"/>
    </location>
</feature>
<proteinExistence type="predicted"/>
<dbReference type="InterPro" id="IPR010730">
    <property type="entry name" value="HET"/>
</dbReference>
<dbReference type="PANTHER" id="PTHR33112">
    <property type="entry name" value="DOMAIN PROTEIN, PUTATIVE-RELATED"/>
    <property type="match status" value="1"/>
</dbReference>
<dbReference type="Proteomes" id="UP000481858">
    <property type="component" value="Unassembled WGS sequence"/>
</dbReference>